<feature type="transmembrane region" description="Helical" evidence="2">
    <location>
        <begin position="292"/>
        <end position="313"/>
    </location>
</feature>
<dbReference type="InterPro" id="IPR022742">
    <property type="entry name" value="Hydrolase_4"/>
</dbReference>
<dbReference type="SUPFAM" id="SSF53474">
    <property type="entry name" value="alpha/beta-Hydrolases"/>
    <property type="match status" value="1"/>
</dbReference>
<keyword evidence="2" id="KW-0472">Membrane</keyword>
<dbReference type="RefSeq" id="WP_204956748.1">
    <property type="nucleotide sequence ID" value="NZ_JAFEUO010000001.1"/>
</dbReference>
<dbReference type="GO" id="GO:0016787">
    <property type="term" value="F:hydrolase activity"/>
    <property type="evidence" value="ECO:0007669"/>
    <property type="project" value="UniProtKB-KW"/>
</dbReference>
<protein>
    <submittedName>
        <fullName evidence="4">Alpha/beta fold hydrolase</fullName>
    </submittedName>
</protein>
<evidence type="ECO:0000256" key="1">
    <source>
        <dbReference type="ARBA" id="ARBA00008645"/>
    </source>
</evidence>
<dbReference type="EMBL" id="JAFEUO010000001">
    <property type="protein sequence ID" value="MBM7081401.1"/>
    <property type="molecule type" value="Genomic_DNA"/>
</dbReference>
<evidence type="ECO:0000313" key="4">
    <source>
        <dbReference type="EMBL" id="MBM7081401.1"/>
    </source>
</evidence>
<keyword evidence="2" id="KW-0812">Transmembrane</keyword>
<evidence type="ECO:0000259" key="3">
    <source>
        <dbReference type="Pfam" id="PF12146"/>
    </source>
</evidence>
<keyword evidence="4" id="KW-0378">Hydrolase</keyword>
<evidence type="ECO:0000256" key="2">
    <source>
        <dbReference type="SAM" id="Phobius"/>
    </source>
</evidence>
<sequence>MSLRPPGEPPAGRGHAALTVLAVLALLLGGYGLFRADAGLATRQVTVDGVPLTEVRTDDGAGAARRPGVVIAHGFAGSARLMRPLADTAARRGAVALLLDFAGHGGNPAGLPGAGGDDAASRVALEHALAVAVAHLRGRPDVDPTRIVLVGHSMGAGAVTRYAAGHPDIAGTVAISLPDGGDLPDARPQRLLLIVGGLEFPAFRATAEATARRGVGRRVVVVPGVEHISVLFAERTHREVAGWVGGGGGAAPRPAARLVPAGLLLLGFGLGFVPLAAVLTGHRPRPRRGRQVAPAPVVLAVATAAIGPGVLLARVLPTTRLPLAVGDYLTGFLLVTGVLLAAVRHVPGRLFPAGPASVGPAAADDPVPVGGPALVGPAAADDPVPVGGPALVGPAAADDPVPADGHTPLRPVVAALLLTGYAVAAVAVPIHLGLTWARPVGARWWLLPVVAVGCLAFLAGAELVTQGRSWRYAAVGALAVPALGGAAVVGVAPGFVLLVVPLFAVLFGWQAAWAAVLRRTGAPWWAPALVGAVLVAWPLATALPLS</sequence>
<organism evidence="4 5">
    <name type="scientific">Micromonospora humidisoli</name>
    <dbReference type="NCBI Taxonomy" id="2807622"/>
    <lineage>
        <taxon>Bacteria</taxon>
        <taxon>Bacillati</taxon>
        <taxon>Actinomycetota</taxon>
        <taxon>Actinomycetes</taxon>
        <taxon>Micromonosporales</taxon>
        <taxon>Micromonosporaceae</taxon>
        <taxon>Micromonospora</taxon>
    </lineage>
</organism>
<comment type="similarity">
    <text evidence="1">Belongs to the AB hydrolase superfamily.</text>
</comment>
<keyword evidence="5" id="KW-1185">Reference proteome</keyword>
<dbReference type="Pfam" id="PF12146">
    <property type="entry name" value="Hydrolase_4"/>
    <property type="match status" value="1"/>
</dbReference>
<dbReference type="Gene3D" id="3.40.50.1820">
    <property type="entry name" value="alpha/beta hydrolase"/>
    <property type="match status" value="1"/>
</dbReference>
<feature type="transmembrane region" description="Helical" evidence="2">
    <location>
        <begin position="444"/>
        <end position="465"/>
    </location>
</feature>
<feature type="transmembrane region" description="Helical" evidence="2">
    <location>
        <begin position="412"/>
        <end position="432"/>
    </location>
</feature>
<dbReference type="Proteomes" id="UP000809587">
    <property type="component" value="Unassembled WGS sequence"/>
</dbReference>
<gene>
    <name evidence="4" type="ORF">JQN84_02410</name>
</gene>
<dbReference type="InterPro" id="IPR029058">
    <property type="entry name" value="AB_hydrolase_fold"/>
</dbReference>
<proteinExistence type="inferred from homology"/>
<feature type="transmembrane region" description="Helical" evidence="2">
    <location>
        <begin position="325"/>
        <end position="343"/>
    </location>
</feature>
<feature type="transmembrane region" description="Helical" evidence="2">
    <location>
        <begin position="258"/>
        <end position="280"/>
    </location>
</feature>
<dbReference type="PANTHER" id="PTHR22946">
    <property type="entry name" value="DIENELACTONE HYDROLASE DOMAIN-CONTAINING PROTEIN-RELATED"/>
    <property type="match status" value="1"/>
</dbReference>
<reference evidence="4 5" key="1">
    <citation type="submission" date="2021-02" db="EMBL/GenBank/DDBJ databases">
        <authorList>
            <person name="Lee D.-H."/>
        </authorList>
    </citation>
    <scope>NUCLEOTIDE SEQUENCE [LARGE SCALE GENOMIC DNA]</scope>
    <source>
        <strain evidence="4 5">MMS20-R2-29</strain>
    </source>
</reference>
<feature type="domain" description="Serine aminopeptidase S33" evidence="3">
    <location>
        <begin position="67"/>
        <end position="176"/>
    </location>
</feature>
<evidence type="ECO:0000313" key="5">
    <source>
        <dbReference type="Proteomes" id="UP000809587"/>
    </source>
</evidence>
<feature type="transmembrane region" description="Helical" evidence="2">
    <location>
        <begin position="524"/>
        <end position="545"/>
    </location>
</feature>
<accession>A0ABS2J5J1</accession>
<name>A0ABS2J5J1_9ACTN</name>
<dbReference type="InterPro" id="IPR050261">
    <property type="entry name" value="FrsA_esterase"/>
</dbReference>
<comment type="caution">
    <text evidence="4">The sequence shown here is derived from an EMBL/GenBank/DDBJ whole genome shotgun (WGS) entry which is preliminary data.</text>
</comment>
<keyword evidence="2" id="KW-1133">Transmembrane helix</keyword>